<name>A0A160V9W8_9ZZZZ</name>
<keyword evidence="3 8" id="KW-0560">Oxidoreductase</keyword>
<gene>
    <name evidence="8" type="ORF">MGWOODY_Clf1883</name>
</gene>
<sequence length="445" mass="49435">MIEQRKMRLGVFFSGSGGNMASWRHPSAVPDGAVNLEYYQGMTRKAEDSKLDFVFFGDGLYISEKSHPNFLIRFEPLTLLAALSMVTTNIGLAATLSTTYSDPYTVARQFSSIDHLSNGRAGWNIVTSPLEGSAANYSKPEHPEHDTRYRMADEFVEITKGLWDSWEDDAFIRDKESGVFIDPSKMHRLDHQGEFYSVQGPLNISRSKQGSPVLIQAGSSEAGRRFAAKVADAIFTGQANSADAASFYTDIKQRAGEAGRKPDEVLILPGCSPIVGDTPEEAEAKYQEIANLVVVGDALNYLGRYFNDMDFSPYDLDEPFPDLGDFGRNGWESTTDRIKQVAKDENLTLRQMAIRSTTPRHQFIGTPTQVADTMQHWFENGAADGFMLVPSVLPQGFDDFVNQVLPLLKERGLFRTEYEADTLRGNLGLPKSENRYSKNSAGKTV</sequence>
<dbReference type="SUPFAM" id="SSF51679">
    <property type="entry name" value="Bacterial luciferase-like"/>
    <property type="match status" value="1"/>
</dbReference>
<dbReference type="GO" id="GO:0004497">
    <property type="term" value="F:monooxygenase activity"/>
    <property type="evidence" value="ECO:0007669"/>
    <property type="project" value="UniProtKB-KW"/>
</dbReference>
<dbReference type="InterPro" id="IPR051260">
    <property type="entry name" value="Diverse_substr_monoxygenases"/>
</dbReference>
<evidence type="ECO:0000256" key="5">
    <source>
        <dbReference type="ARBA" id="ARBA00033748"/>
    </source>
</evidence>
<keyword evidence="4 8" id="KW-0503">Monooxygenase</keyword>
<feature type="region of interest" description="Disordered" evidence="6">
    <location>
        <begin position="425"/>
        <end position="445"/>
    </location>
</feature>
<keyword evidence="1" id="KW-0285">Flavoprotein</keyword>
<dbReference type="Pfam" id="PF00296">
    <property type="entry name" value="Bac_luciferase"/>
    <property type="match status" value="1"/>
</dbReference>
<dbReference type="InterPro" id="IPR016215">
    <property type="entry name" value="NTA_MOA"/>
</dbReference>
<reference evidence="8" key="1">
    <citation type="submission" date="2015-10" db="EMBL/GenBank/DDBJ databases">
        <authorList>
            <person name="Gilbert D.G."/>
        </authorList>
    </citation>
    <scope>NUCLEOTIDE SEQUENCE</scope>
</reference>
<evidence type="ECO:0000313" key="8">
    <source>
        <dbReference type="EMBL" id="CUV02708.1"/>
    </source>
</evidence>
<dbReference type="EC" id="1.14.13.-" evidence="8"/>
<accession>A0A160V9W8</accession>
<dbReference type="Gene3D" id="3.20.20.30">
    <property type="entry name" value="Luciferase-like domain"/>
    <property type="match status" value="1"/>
</dbReference>
<evidence type="ECO:0000259" key="7">
    <source>
        <dbReference type="Pfam" id="PF00296"/>
    </source>
</evidence>
<dbReference type="InterPro" id="IPR036661">
    <property type="entry name" value="Luciferase-like_sf"/>
</dbReference>
<dbReference type="InterPro" id="IPR011251">
    <property type="entry name" value="Luciferase-like_dom"/>
</dbReference>
<dbReference type="PIRSF" id="PIRSF000337">
    <property type="entry name" value="NTA_MOA"/>
    <property type="match status" value="1"/>
</dbReference>
<evidence type="ECO:0000256" key="6">
    <source>
        <dbReference type="SAM" id="MobiDB-lite"/>
    </source>
</evidence>
<dbReference type="NCBIfam" id="TIGR03860">
    <property type="entry name" value="FMN_nitrolo"/>
    <property type="match status" value="1"/>
</dbReference>
<evidence type="ECO:0000256" key="3">
    <source>
        <dbReference type="ARBA" id="ARBA00023002"/>
    </source>
</evidence>
<proteinExistence type="inferred from homology"/>
<protein>
    <submittedName>
        <fullName evidence="8">Nitrilotriacetate monooxygenase component A</fullName>
        <ecNumber evidence="8">1.14.13.-</ecNumber>
    </submittedName>
</protein>
<feature type="domain" description="Luciferase-like" evidence="7">
    <location>
        <begin position="20"/>
        <end position="382"/>
    </location>
</feature>
<dbReference type="CDD" id="cd01095">
    <property type="entry name" value="Nitrilotriacetate_monoxgenase"/>
    <property type="match status" value="1"/>
</dbReference>
<dbReference type="EMBL" id="FAXA01000293">
    <property type="protein sequence ID" value="CUV02708.1"/>
    <property type="molecule type" value="Genomic_DNA"/>
</dbReference>
<evidence type="ECO:0000256" key="4">
    <source>
        <dbReference type="ARBA" id="ARBA00023033"/>
    </source>
</evidence>
<evidence type="ECO:0000256" key="1">
    <source>
        <dbReference type="ARBA" id="ARBA00022630"/>
    </source>
</evidence>
<evidence type="ECO:0000256" key="2">
    <source>
        <dbReference type="ARBA" id="ARBA00022643"/>
    </source>
</evidence>
<keyword evidence="2" id="KW-0288">FMN</keyword>
<dbReference type="PANTHER" id="PTHR30011">
    <property type="entry name" value="ALKANESULFONATE MONOOXYGENASE-RELATED"/>
    <property type="match status" value="1"/>
</dbReference>
<organism evidence="8">
    <name type="scientific">hydrothermal vent metagenome</name>
    <dbReference type="NCBI Taxonomy" id="652676"/>
    <lineage>
        <taxon>unclassified sequences</taxon>
        <taxon>metagenomes</taxon>
        <taxon>ecological metagenomes</taxon>
    </lineage>
</organism>
<dbReference type="PANTHER" id="PTHR30011:SF16">
    <property type="entry name" value="C2H2 FINGER DOMAIN TRANSCRIPTION FACTOR (EUROFUNG)-RELATED"/>
    <property type="match status" value="1"/>
</dbReference>
<dbReference type="AlphaFoldDB" id="A0A160V9W8"/>
<dbReference type="GO" id="GO:0016705">
    <property type="term" value="F:oxidoreductase activity, acting on paired donors, with incorporation or reduction of molecular oxygen"/>
    <property type="evidence" value="ECO:0007669"/>
    <property type="project" value="InterPro"/>
</dbReference>
<comment type="similarity">
    <text evidence="5">Belongs to the NtaA/SnaA/DszA monooxygenase family.</text>
</comment>